<evidence type="ECO:0000256" key="1">
    <source>
        <dbReference type="ARBA" id="ARBA00022723"/>
    </source>
</evidence>
<dbReference type="InterPro" id="IPR046349">
    <property type="entry name" value="C1-like_sf"/>
</dbReference>
<dbReference type="SUPFAM" id="SSF57889">
    <property type="entry name" value="Cysteine-rich domain"/>
    <property type="match status" value="1"/>
</dbReference>
<keyword evidence="2" id="KW-0862">Zinc</keyword>
<feature type="domain" description="Phorbol-ester/DAG-type" evidence="3">
    <location>
        <begin position="12"/>
        <end position="59"/>
    </location>
</feature>
<dbReference type="PROSITE" id="PS00479">
    <property type="entry name" value="ZF_DAG_PE_1"/>
    <property type="match status" value="1"/>
</dbReference>
<accession>A0ABR0A089</accession>
<comment type="caution">
    <text evidence="4">The sequence shown here is derived from an EMBL/GenBank/DDBJ whole genome shotgun (WGS) entry which is preliminary data.</text>
</comment>
<evidence type="ECO:0000313" key="4">
    <source>
        <dbReference type="EMBL" id="KAK4018309.1"/>
    </source>
</evidence>
<sequence>MNSQPPDAELLGHAFKQKQFRRSRPCNLCHQPVKNIGSSCRVCKYTCHRTCEPKVWRACRHSNPSTFKVSLIKITLNSLS</sequence>
<protein>
    <recommendedName>
        <fullName evidence="3">Phorbol-ester/DAG-type domain-containing protein</fullName>
    </recommendedName>
</protein>
<dbReference type="SMART" id="SM00109">
    <property type="entry name" value="C1"/>
    <property type="match status" value="1"/>
</dbReference>
<dbReference type="Proteomes" id="UP001234178">
    <property type="component" value="Unassembled WGS sequence"/>
</dbReference>
<organism evidence="4 5">
    <name type="scientific">Daphnia magna</name>
    <dbReference type="NCBI Taxonomy" id="35525"/>
    <lineage>
        <taxon>Eukaryota</taxon>
        <taxon>Metazoa</taxon>
        <taxon>Ecdysozoa</taxon>
        <taxon>Arthropoda</taxon>
        <taxon>Crustacea</taxon>
        <taxon>Branchiopoda</taxon>
        <taxon>Diplostraca</taxon>
        <taxon>Cladocera</taxon>
        <taxon>Anomopoda</taxon>
        <taxon>Daphniidae</taxon>
        <taxon>Daphnia</taxon>
    </lineage>
</organism>
<dbReference type="EMBL" id="JAOYFB010000036">
    <property type="protein sequence ID" value="KAK4018309.1"/>
    <property type="molecule type" value="Genomic_DNA"/>
</dbReference>
<name>A0ABR0A089_9CRUS</name>
<gene>
    <name evidence="4" type="ORF">OUZ56_000370</name>
</gene>
<dbReference type="InterPro" id="IPR002219">
    <property type="entry name" value="PKC_DAG/PE"/>
</dbReference>
<dbReference type="Gene3D" id="3.30.60.20">
    <property type="match status" value="1"/>
</dbReference>
<dbReference type="Pfam" id="PF00130">
    <property type="entry name" value="C1_1"/>
    <property type="match status" value="1"/>
</dbReference>
<dbReference type="CDD" id="cd20826">
    <property type="entry name" value="C1_TNS2-like"/>
    <property type="match status" value="1"/>
</dbReference>
<proteinExistence type="predicted"/>
<dbReference type="PROSITE" id="PS50081">
    <property type="entry name" value="ZF_DAG_PE_2"/>
    <property type="match status" value="1"/>
</dbReference>
<evidence type="ECO:0000259" key="3">
    <source>
        <dbReference type="PROSITE" id="PS50081"/>
    </source>
</evidence>
<keyword evidence="5" id="KW-1185">Reference proteome</keyword>
<evidence type="ECO:0000256" key="2">
    <source>
        <dbReference type="ARBA" id="ARBA00022833"/>
    </source>
</evidence>
<reference evidence="4 5" key="1">
    <citation type="journal article" date="2023" name="Nucleic Acids Res.">
        <title>The hologenome of Daphnia magna reveals possible DNA methylation and microbiome-mediated evolution of the host genome.</title>
        <authorList>
            <person name="Chaturvedi A."/>
            <person name="Li X."/>
            <person name="Dhandapani V."/>
            <person name="Marshall H."/>
            <person name="Kissane S."/>
            <person name="Cuenca-Cambronero M."/>
            <person name="Asole G."/>
            <person name="Calvet F."/>
            <person name="Ruiz-Romero M."/>
            <person name="Marangio P."/>
            <person name="Guigo R."/>
            <person name="Rago D."/>
            <person name="Mirbahai L."/>
            <person name="Eastwood N."/>
            <person name="Colbourne J.K."/>
            <person name="Zhou J."/>
            <person name="Mallon E."/>
            <person name="Orsini L."/>
        </authorList>
    </citation>
    <scope>NUCLEOTIDE SEQUENCE [LARGE SCALE GENOMIC DNA]</scope>
    <source>
        <strain evidence="4">LRV0_1</strain>
    </source>
</reference>
<keyword evidence="1" id="KW-0479">Metal-binding</keyword>
<evidence type="ECO:0000313" key="5">
    <source>
        <dbReference type="Proteomes" id="UP001234178"/>
    </source>
</evidence>